<dbReference type="Pfam" id="PF00126">
    <property type="entry name" value="HTH_1"/>
    <property type="match status" value="1"/>
</dbReference>
<keyword evidence="2" id="KW-0678">Repressor</keyword>
<keyword evidence="4" id="KW-0238">DNA-binding</keyword>
<dbReference type="PANTHER" id="PTHR30579:SF2">
    <property type="entry name" value="HTH-TYPE TRANSCRIPTIONAL REGULATOR ARGP"/>
    <property type="match status" value="1"/>
</dbReference>
<dbReference type="InterPro" id="IPR005119">
    <property type="entry name" value="LysR_subst-bd"/>
</dbReference>
<evidence type="ECO:0000256" key="1">
    <source>
        <dbReference type="ARBA" id="ARBA00009437"/>
    </source>
</evidence>
<dbReference type="NCBIfam" id="TIGR03298">
    <property type="entry name" value="argP"/>
    <property type="match status" value="1"/>
</dbReference>
<evidence type="ECO:0000256" key="2">
    <source>
        <dbReference type="ARBA" id="ARBA00022491"/>
    </source>
</evidence>
<dbReference type="AlphaFoldDB" id="A0A413RK10"/>
<comment type="similarity">
    <text evidence="1">Belongs to the LysR transcriptional regulatory family.</text>
</comment>
<dbReference type="NCBIfam" id="NF009888">
    <property type="entry name" value="PRK13348.1"/>
    <property type="match status" value="1"/>
</dbReference>
<dbReference type="SUPFAM" id="SSF53850">
    <property type="entry name" value="Periplasmic binding protein-like II"/>
    <property type="match status" value="1"/>
</dbReference>
<evidence type="ECO:0000256" key="3">
    <source>
        <dbReference type="ARBA" id="ARBA00023015"/>
    </source>
</evidence>
<sequence length="316" mass="33874">MAFDPDQLDALAAVVHEGSFDAAAQRLHVTPSAVSQRVKALEQQVGRVLVLRTRPCRPTEDGEVLVRLAGQIDVLGRDALGQLVPSPGSSRPVPSAAAMRRLPVAVNDDSMSTWFPEALADLPADVLLDLRREDQDLSADLLRDGTVMAAVTADPRAVQGCRVRRLGAMRYLAVASPERKAQWFGGGLRAEAFAAAPLLAFNREDGLQERFVAAAVGRRSAAPLVHYVPSQGAFVRLIEAGIGWGMVPAAAATDALARGTLVELRAGRHLDVPLYWQHWALRTPTLDDLTDRVVRAAAAALRPVAPHGPAPRRASE</sequence>
<protein>
    <recommendedName>
        <fullName evidence="7">HTH-type transcriptional regulator LysG</fullName>
    </recommendedName>
</protein>
<accession>A0A413RK10</accession>
<dbReference type="Gene3D" id="1.10.10.10">
    <property type="entry name" value="Winged helix-like DNA-binding domain superfamily/Winged helix DNA-binding domain"/>
    <property type="match status" value="1"/>
</dbReference>
<evidence type="ECO:0000256" key="7">
    <source>
        <dbReference type="ARBA" id="ARBA00074218"/>
    </source>
</evidence>
<evidence type="ECO:0000256" key="6">
    <source>
        <dbReference type="ARBA" id="ARBA00023163"/>
    </source>
</evidence>
<evidence type="ECO:0000313" key="9">
    <source>
        <dbReference type="EMBL" id="RHA39161.1"/>
    </source>
</evidence>
<dbReference type="SUPFAM" id="SSF46785">
    <property type="entry name" value="Winged helix' DNA-binding domain"/>
    <property type="match status" value="1"/>
</dbReference>
<dbReference type="InterPro" id="IPR036388">
    <property type="entry name" value="WH-like_DNA-bd_sf"/>
</dbReference>
<gene>
    <name evidence="9" type="ORF">D1825_12480</name>
</gene>
<dbReference type="RefSeq" id="WP_118767742.1">
    <property type="nucleotide sequence ID" value="NZ_QWKP01000207.1"/>
</dbReference>
<dbReference type="InterPro" id="IPR000847">
    <property type="entry name" value="LysR_HTH_N"/>
</dbReference>
<evidence type="ECO:0000256" key="4">
    <source>
        <dbReference type="ARBA" id="ARBA00023125"/>
    </source>
</evidence>
<dbReference type="GO" id="GO:0003677">
    <property type="term" value="F:DNA binding"/>
    <property type="evidence" value="ECO:0007669"/>
    <property type="project" value="UniProtKB-KW"/>
</dbReference>
<dbReference type="PROSITE" id="PS50931">
    <property type="entry name" value="HTH_LYSR"/>
    <property type="match status" value="1"/>
</dbReference>
<proteinExistence type="inferred from homology"/>
<keyword evidence="3" id="KW-0805">Transcription regulation</keyword>
<evidence type="ECO:0000313" key="10">
    <source>
        <dbReference type="Proteomes" id="UP000283374"/>
    </source>
</evidence>
<comment type="caution">
    <text evidence="9">The sequence shown here is derived from an EMBL/GenBank/DDBJ whole genome shotgun (WGS) entry which is preliminary data.</text>
</comment>
<dbReference type="NCBIfam" id="NF002964">
    <property type="entry name" value="PRK03635.1"/>
    <property type="match status" value="1"/>
</dbReference>
<organism evidence="9 10">
    <name type="scientific">Cellulomonas rhizosphaerae</name>
    <dbReference type="NCBI Taxonomy" id="2293719"/>
    <lineage>
        <taxon>Bacteria</taxon>
        <taxon>Bacillati</taxon>
        <taxon>Actinomycetota</taxon>
        <taxon>Actinomycetes</taxon>
        <taxon>Micrococcales</taxon>
        <taxon>Cellulomonadaceae</taxon>
        <taxon>Cellulomonas</taxon>
    </lineage>
</organism>
<dbReference type="Gene3D" id="3.40.190.290">
    <property type="match status" value="1"/>
</dbReference>
<keyword evidence="6" id="KW-0804">Transcription</keyword>
<dbReference type="InterPro" id="IPR050176">
    <property type="entry name" value="LTTR"/>
</dbReference>
<dbReference type="FunFam" id="1.10.10.10:FF:000456">
    <property type="entry name" value="LysR family transcriptional regulator ArgP"/>
    <property type="match status" value="1"/>
</dbReference>
<feature type="domain" description="HTH lysR-type" evidence="8">
    <location>
        <begin position="3"/>
        <end position="59"/>
    </location>
</feature>
<evidence type="ECO:0000256" key="5">
    <source>
        <dbReference type="ARBA" id="ARBA00023159"/>
    </source>
</evidence>
<reference evidence="9 10" key="1">
    <citation type="submission" date="2018-08" db="EMBL/GenBank/DDBJ databases">
        <title>Cellulomonas rhizosphaerae sp. nov., a novel actinomycete isolated from soil.</title>
        <authorList>
            <person name="Tian Y."/>
        </authorList>
    </citation>
    <scope>NUCLEOTIDE SEQUENCE [LARGE SCALE GENOMIC DNA]</scope>
    <source>
        <strain evidence="9 10">NEAU-TCZ24</strain>
    </source>
</reference>
<keyword evidence="5" id="KW-0010">Activator</keyword>
<dbReference type="OrthoDB" id="3252676at2"/>
<evidence type="ECO:0000259" key="8">
    <source>
        <dbReference type="PROSITE" id="PS50931"/>
    </source>
</evidence>
<dbReference type="GO" id="GO:0003700">
    <property type="term" value="F:DNA-binding transcription factor activity"/>
    <property type="evidence" value="ECO:0007669"/>
    <property type="project" value="InterPro"/>
</dbReference>
<dbReference type="Pfam" id="PF03466">
    <property type="entry name" value="LysR_substrate"/>
    <property type="match status" value="1"/>
</dbReference>
<name>A0A413RK10_9CELL</name>
<keyword evidence="10" id="KW-1185">Reference proteome</keyword>
<dbReference type="InterPro" id="IPR017685">
    <property type="entry name" value="ArgP"/>
</dbReference>
<dbReference type="Proteomes" id="UP000283374">
    <property type="component" value="Unassembled WGS sequence"/>
</dbReference>
<dbReference type="EMBL" id="QWKP01000207">
    <property type="protein sequence ID" value="RHA39161.1"/>
    <property type="molecule type" value="Genomic_DNA"/>
</dbReference>
<dbReference type="PANTHER" id="PTHR30579">
    <property type="entry name" value="TRANSCRIPTIONAL REGULATOR"/>
    <property type="match status" value="1"/>
</dbReference>
<dbReference type="InterPro" id="IPR036390">
    <property type="entry name" value="WH_DNA-bd_sf"/>
</dbReference>